<dbReference type="InterPro" id="IPR006068">
    <property type="entry name" value="ATPase_P-typ_cation-transptr_C"/>
</dbReference>
<protein>
    <submittedName>
        <fullName evidence="10">Cation-transporting P-type ATPase</fullName>
    </submittedName>
</protein>
<dbReference type="SUPFAM" id="SSF56784">
    <property type="entry name" value="HAD-like"/>
    <property type="match status" value="1"/>
</dbReference>
<dbReference type="InterPro" id="IPR008250">
    <property type="entry name" value="ATPase_P-typ_transduc_dom_A_sf"/>
</dbReference>
<dbReference type="SMART" id="SM00831">
    <property type="entry name" value="Cation_ATPase_N"/>
    <property type="match status" value="1"/>
</dbReference>
<dbReference type="Pfam" id="PF00689">
    <property type="entry name" value="Cation_ATPase_C"/>
    <property type="match status" value="1"/>
</dbReference>
<dbReference type="InterPro" id="IPR023298">
    <property type="entry name" value="ATPase_P-typ_TM_dom_sf"/>
</dbReference>
<dbReference type="Gene3D" id="1.20.1110.10">
    <property type="entry name" value="Calcium-transporting ATPase, transmembrane domain"/>
    <property type="match status" value="3"/>
</dbReference>
<dbReference type="InterPro" id="IPR001757">
    <property type="entry name" value="P_typ_ATPase"/>
</dbReference>
<dbReference type="PRINTS" id="PR00119">
    <property type="entry name" value="CATATPASE"/>
</dbReference>
<dbReference type="Gene3D" id="3.40.50.1000">
    <property type="entry name" value="HAD superfamily/HAD-like"/>
    <property type="match status" value="2"/>
</dbReference>
<comment type="caution">
    <text evidence="10">The sequence shown here is derived from an EMBL/GenBank/DDBJ whole genome shotgun (WGS) entry which is preliminary data.</text>
</comment>
<dbReference type="InterPro" id="IPR018303">
    <property type="entry name" value="ATPase_P-typ_P_site"/>
</dbReference>
<dbReference type="SUPFAM" id="SSF81660">
    <property type="entry name" value="Metal cation-transporting ATPase, ATP-binding domain N"/>
    <property type="match status" value="1"/>
</dbReference>
<dbReference type="InterPro" id="IPR023299">
    <property type="entry name" value="ATPase_P-typ_cyto_dom_N"/>
</dbReference>
<evidence type="ECO:0000313" key="11">
    <source>
        <dbReference type="Proteomes" id="UP000775877"/>
    </source>
</evidence>
<reference evidence="10" key="2">
    <citation type="journal article" date="2021" name="Microbiome">
        <title>Successional dynamics and alternative stable states in a saline activated sludge microbial community over 9 years.</title>
        <authorList>
            <person name="Wang Y."/>
            <person name="Ye J."/>
            <person name="Ju F."/>
            <person name="Liu L."/>
            <person name="Boyd J.A."/>
            <person name="Deng Y."/>
            <person name="Parks D.H."/>
            <person name="Jiang X."/>
            <person name="Yin X."/>
            <person name="Woodcroft B.J."/>
            <person name="Tyson G.W."/>
            <person name="Hugenholtz P."/>
            <person name="Polz M.F."/>
            <person name="Zhang T."/>
        </authorList>
    </citation>
    <scope>NUCLEOTIDE SEQUENCE</scope>
    <source>
        <strain evidence="10">HKST-UBA13</strain>
    </source>
</reference>
<feature type="transmembrane region" description="Helical" evidence="8">
    <location>
        <begin position="211"/>
        <end position="230"/>
    </location>
</feature>
<keyword evidence="2 8" id="KW-0812">Transmembrane</keyword>
<dbReference type="InterPro" id="IPR023214">
    <property type="entry name" value="HAD_sf"/>
</dbReference>
<dbReference type="PRINTS" id="PR00120">
    <property type="entry name" value="HATPASE"/>
</dbReference>
<reference evidence="10" key="1">
    <citation type="submission" date="2020-04" db="EMBL/GenBank/DDBJ databases">
        <authorList>
            <person name="Zhang T."/>
        </authorList>
    </citation>
    <scope>NUCLEOTIDE SEQUENCE</scope>
    <source>
        <strain evidence="10">HKST-UBA13</strain>
    </source>
</reference>
<evidence type="ECO:0000313" key="10">
    <source>
        <dbReference type="EMBL" id="MCA9380824.1"/>
    </source>
</evidence>
<evidence type="ECO:0000256" key="8">
    <source>
        <dbReference type="SAM" id="Phobius"/>
    </source>
</evidence>
<organism evidence="10 11">
    <name type="scientific">Candidatus Dojkabacteria bacterium</name>
    <dbReference type="NCBI Taxonomy" id="2099670"/>
    <lineage>
        <taxon>Bacteria</taxon>
        <taxon>Candidatus Dojkabacteria</taxon>
    </lineage>
</organism>
<feature type="transmembrane region" description="Helical" evidence="8">
    <location>
        <begin position="738"/>
        <end position="757"/>
    </location>
</feature>
<feature type="transmembrane region" description="Helical" evidence="8">
    <location>
        <begin position="242"/>
        <end position="264"/>
    </location>
</feature>
<dbReference type="SUPFAM" id="SSF81653">
    <property type="entry name" value="Calcium ATPase, transduction domain A"/>
    <property type="match status" value="1"/>
</dbReference>
<evidence type="ECO:0000256" key="3">
    <source>
        <dbReference type="ARBA" id="ARBA00022741"/>
    </source>
</evidence>
<dbReference type="PANTHER" id="PTHR42861">
    <property type="entry name" value="CALCIUM-TRANSPORTING ATPASE"/>
    <property type="match status" value="1"/>
</dbReference>
<evidence type="ECO:0000256" key="2">
    <source>
        <dbReference type="ARBA" id="ARBA00022692"/>
    </source>
</evidence>
<dbReference type="InterPro" id="IPR044492">
    <property type="entry name" value="P_typ_ATPase_HD_dom"/>
</dbReference>
<name>A0A955L116_9BACT</name>
<evidence type="ECO:0000256" key="4">
    <source>
        <dbReference type="ARBA" id="ARBA00022840"/>
    </source>
</evidence>
<dbReference type="GO" id="GO:0016887">
    <property type="term" value="F:ATP hydrolysis activity"/>
    <property type="evidence" value="ECO:0007669"/>
    <property type="project" value="InterPro"/>
</dbReference>
<dbReference type="InterPro" id="IPR036412">
    <property type="entry name" value="HAD-like_sf"/>
</dbReference>
<dbReference type="Pfam" id="PF00122">
    <property type="entry name" value="E1-E2_ATPase"/>
    <property type="match status" value="1"/>
</dbReference>
<evidence type="ECO:0000256" key="7">
    <source>
        <dbReference type="ARBA" id="ARBA00023136"/>
    </source>
</evidence>
<keyword evidence="6 8" id="KW-1133">Transmembrane helix</keyword>
<evidence type="ECO:0000259" key="9">
    <source>
        <dbReference type="SMART" id="SM00831"/>
    </source>
</evidence>
<dbReference type="Pfam" id="PF00690">
    <property type="entry name" value="Cation_ATPase_N"/>
    <property type="match status" value="1"/>
</dbReference>
<feature type="transmembrane region" description="Helical" evidence="8">
    <location>
        <begin position="698"/>
        <end position="718"/>
    </location>
</feature>
<dbReference type="AlphaFoldDB" id="A0A955L116"/>
<dbReference type="GO" id="GO:0005524">
    <property type="term" value="F:ATP binding"/>
    <property type="evidence" value="ECO:0007669"/>
    <property type="project" value="UniProtKB-KW"/>
</dbReference>
<dbReference type="Gene3D" id="3.40.1110.10">
    <property type="entry name" value="Calcium-transporting ATPase, cytoplasmic domain N"/>
    <property type="match status" value="2"/>
</dbReference>
<feature type="transmembrane region" description="Helical" evidence="8">
    <location>
        <begin position="630"/>
        <end position="649"/>
    </location>
</feature>
<keyword evidence="7 8" id="KW-0472">Membrane</keyword>
<dbReference type="EMBL" id="JAGQLJ010000019">
    <property type="protein sequence ID" value="MCA9380824.1"/>
    <property type="molecule type" value="Genomic_DNA"/>
</dbReference>
<feature type="transmembrane region" description="Helical" evidence="8">
    <location>
        <begin position="670"/>
        <end position="692"/>
    </location>
</feature>
<dbReference type="SFLD" id="SFLDF00027">
    <property type="entry name" value="p-type_atpase"/>
    <property type="match status" value="1"/>
</dbReference>
<dbReference type="PROSITE" id="PS00154">
    <property type="entry name" value="ATPASE_E1_E2"/>
    <property type="match status" value="1"/>
</dbReference>
<feature type="transmembrane region" description="Helical" evidence="8">
    <location>
        <begin position="37"/>
        <end position="55"/>
    </location>
</feature>
<feature type="transmembrane region" description="Helical" evidence="8">
    <location>
        <begin position="769"/>
        <end position="792"/>
    </location>
</feature>
<proteinExistence type="predicted"/>
<dbReference type="Pfam" id="PF00702">
    <property type="entry name" value="Hydrolase"/>
    <property type="match status" value="1"/>
</dbReference>
<keyword evidence="3" id="KW-0547">Nucleotide-binding</keyword>
<dbReference type="SUPFAM" id="SSF81665">
    <property type="entry name" value="Calcium ATPase, transmembrane domain M"/>
    <property type="match status" value="1"/>
</dbReference>
<dbReference type="InterPro" id="IPR004014">
    <property type="entry name" value="ATPase_P-typ_cation-transptr_N"/>
</dbReference>
<feature type="transmembrane region" description="Helical" evidence="8">
    <location>
        <begin position="597"/>
        <end position="618"/>
    </location>
</feature>
<dbReference type="GO" id="GO:0016020">
    <property type="term" value="C:membrane"/>
    <property type="evidence" value="ECO:0007669"/>
    <property type="project" value="UniProtKB-SubCell"/>
</dbReference>
<evidence type="ECO:0000256" key="1">
    <source>
        <dbReference type="ARBA" id="ARBA00004141"/>
    </source>
</evidence>
<sequence length="803" mass="88925">MTGLTQGEVLKQQARFGRNIIEAYHKVSPFEILIRQLKSPLIYVLFLAAALSIALEEYRDAAFIMVIVIFNTALGFIQEYRAEKSLESLEKHVSRQTKVLRDGVKQYIDIAEIVPGDIVILEPGVKIPADGEVISAAELTINESLVTGESAPVSKQQGSEVFMGTIVTQGLGSMKVTKTGVDTKYGQIAQSLSDPVNPDTQTTRQLKQVSLFLTVIIFAISVFVIFLGIARGVPLEEIMLTGVALGVGTIPEGLVIAYTVVLALGMNRIMKRNAIVKNQPAAESLGNIDVLCIDKTGTITEGKMSVKVVESDQQEKLLRAIAISNNDANFIDTALKDYVIKQKDSEYIESVQQERIQIFPFSSATKYTGAIDKQNLYMVGSPEKVLDSCSGDKRHWNDLINKLSSQGMRLVAVACKPIQNHKIDRKDFDELEMVGLIGIADPIRPSTIQAFASFQNSGISTKVITGDLKETAEHILTTVGFNLTKDNVISGSELEELKGTREYDLKIMECKLFYRTTPEQKLDIVNLLQSKGLRVGMMGDGVNDSPAIKNAEIGISVDSATDVSKEASDIVLLDSNFETIVSAVEQGRNIFKNLRKIFMFLFGDSLSEVYLIILSLIFYKPLPLLPLQILWINLLEDGLPSISLAFEKAQESYLDKKHKPGKQSALNKKMLGMIIVASLITDTIYFFFYLFFLEHYGYEVAQTMIFAGISISSLLFLFNSKTLDSNIWKEKLFDNPMVNISVLVGFFMVWLAIYGPLNNVLSLTPLSPFLLAFIIALTLGDVAITEAVKWFAHRIEAKHHGHL</sequence>
<dbReference type="Gene3D" id="2.70.150.10">
    <property type="entry name" value="Calcium-transporting ATPase, cytoplasmic transduction domain A"/>
    <property type="match status" value="1"/>
</dbReference>
<dbReference type="SFLD" id="SFLDG00002">
    <property type="entry name" value="C1.7:_P-type_atpase_like"/>
    <property type="match status" value="1"/>
</dbReference>
<evidence type="ECO:0000256" key="6">
    <source>
        <dbReference type="ARBA" id="ARBA00022989"/>
    </source>
</evidence>
<feature type="domain" description="Cation-transporting P-type ATPase N-terminal" evidence="9">
    <location>
        <begin position="2"/>
        <end position="57"/>
    </location>
</feature>
<keyword evidence="5" id="KW-1278">Translocase</keyword>
<gene>
    <name evidence="10" type="ORF">KC678_01020</name>
</gene>
<comment type="subcellular location">
    <subcellularLocation>
        <location evidence="1">Membrane</location>
        <topology evidence="1">Multi-pass membrane protein</topology>
    </subcellularLocation>
</comment>
<dbReference type="InterPro" id="IPR059000">
    <property type="entry name" value="ATPase_P-type_domA"/>
</dbReference>
<dbReference type="SFLD" id="SFLDS00003">
    <property type="entry name" value="Haloacid_Dehalogenase"/>
    <property type="match status" value="1"/>
</dbReference>
<evidence type="ECO:0000256" key="5">
    <source>
        <dbReference type="ARBA" id="ARBA00022967"/>
    </source>
</evidence>
<accession>A0A955L116</accession>
<dbReference type="Proteomes" id="UP000775877">
    <property type="component" value="Unassembled WGS sequence"/>
</dbReference>
<keyword evidence="4" id="KW-0067">ATP-binding</keyword>
<dbReference type="NCBIfam" id="TIGR01494">
    <property type="entry name" value="ATPase_P-type"/>
    <property type="match status" value="2"/>
</dbReference>